<dbReference type="EMBL" id="JAJJMA010032981">
    <property type="protein sequence ID" value="MCL7024299.1"/>
    <property type="molecule type" value="Genomic_DNA"/>
</dbReference>
<evidence type="ECO:0000256" key="10">
    <source>
        <dbReference type="SAM" id="MobiDB-lite"/>
    </source>
</evidence>
<protein>
    <recommendedName>
        <fullName evidence="11">RING-type domain-containing protein</fullName>
    </recommendedName>
</protein>
<keyword evidence="7" id="KW-0862">Zinc</keyword>
<dbReference type="Pfam" id="PF00176">
    <property type="entry name" value="SNF2-rel_dom"/>
    <property type="match status" value="1"/>
</dbReference>
<dbReference type="InterPro" id="IPR038718">
    <property type="entry name" value="SNF2-like_sf"/>
</dbReference>
<dbReference type="InterPro" id="IPR027417">
    <property type="entry name" value="P-loop_NTPase"/>
</dbReference>
<name>A0AA41RU10_PAPNU</name>
<proteinExistence type="inferred from homology"/>
<dbReference type="InterPro" id="IPR000330">
    <property type="entry name" value="SNF2_N"/>
</dbReference>
<comment type="similarity">
    <text evidence="1">Belongs to the SNF2/RAD54 helicase family. RAD16 subfamily.</text>
</comment>
<gene>
    <name evidence="12" type="ORF">MKW94_018340</name>
</gene>
<dbReference type="InterPro" id="IPR013083">
    <property type="entry name" value="Znf_RING/FYVE/PHD"/>
</dbReference>
<evidence type="ECO:0000256" key="7">
    <source>
        <dbReference type="ARBA" id="ARBA00022833"/>
    </source>
</evidence>
<dbReference type="GO" id="GO:0016787">
    <property type="term" value="F:hydrolase activity"/>
    <property type="evidence" value="ECO:0007669"/>
    <property type="project" value="UniProtKB-KW"/>
</dbReference>
<evidence type="ECO:0000256" key="4">
    <source>
        <dbReference type="ARBA" id="ARBA00022771"/>
    </source>
</evidence>
<dbReference type="AlphaFoldDB" id="A0AA41RU10"/>
<keyword evidence="4 9" id="KW-0863">Zinc-finger</keyword>
<dbReference type="SUPFAM" id="SSF52540">
    <property type="entry name" value="P-loop containing nucleoside triphosphate hydrolases"/>
    <property type="match status" value="2"/>
</dbReference>
<dbReference type="GO" id="GO:0005524">
    <property type="term" value="F:ATP binding"/>
    <property type="evidence" value="ECO:0007669"/>
    <property type="project" value="UniProtKB-KW"/>
</dbReference>
<evidence type="ECO:0000256" key="6">
    <source>
        <dbReference type="ARBA" id="ARBA00022806"/>
    </source>
</evidence>
<evidence type="ECO:0000259" key="11">
    <source>
        <dbReference type="PROSITE" id="PS50089"/>
    </source>
</evidence>
<dbReference type="GO" id="GO:0004386">
    <property type="term" value="F:helicase activity"/>
    <property type="evidence" value="ECO:0007669"/>
    <property type="project" value="UniProtKB-KW"/>
</dbReference>
<dbReference type="Pfam" id="PF13923">
    <property type="entry name" value="zf-C3HC4_2"/>
    <property type="match status" value="1"/>
</dbReference>
<keyword evidence="13" id="KW-1185">Reference proteome</keyword>
<accession>A0AA41RU10</accession>
<keyword evidence="5" id="KW-0378">Hydrolase</keyword>
<evidence type="ECO:0000313" key="13">
    <source>
        <dbReference type="Proteomes" id="UP001177140"/>
    </source>
</evidence>
<evidence type="ECO:0000313" key="12">
    <source>
        <dbReference type="EMBL" id="MCL7024299.1"/>
    </source>
</evidence>
<evidence type="ECO:0000256" key="2">
    <source>
        <dbReference type="ARBA" id="ARBA00022723"/>
    </source>
</evidence>
<evidence type="ECO:0000256" key="5">
    <source>
        <dbReference type="ARBA" id="ARBA00022801"/>
    </source>
</evidence>
<dbReference type="PANTHER" id="PTHR45626:SF17">
    <property type="entry name" value="HELICASE-LIKE TRANSCRIPTION FACTOR"/>
    <property type="match status" value="1"/>
</dbReference>
<dbReference type="Gene3D" id="3.30.40.10">
    <property type="entry name" value="Zinc/RING finger domain, C3HC4 (zinc finger)"/>
    <property type="match status" value="1"/>
</dbReference>
<dbReference type="PROSITE" id="PS50089">
    <property type="entry name" value="ZF_RING_2"/>
    <property type="match status" value="1"/>
</dbReference>
<sequence>MKPSKETTATSNKKLRTSSVDEAGDKSSDLRCPIRRRTTLIVCRTPAILKWQTQLDEHVEPDTLKVFTCHGLPCDNSIKVEDLKRYDIVLTTYGRLMGAYHSTPALMNMEWFRVILDEAQAIRSVSDNISNAFRLKAKNRWLVTGMPISSSAYNLHFSLAFLRSFEPFSSRKNWQALDIMATISLRRLNSDPLVGQPPKTIKTCFVELSGEERDKYDQMELDYQCVVRNYLRLGREVTHYSSIHGIVQRLRQMCNEPASCPSEPHHSYTIEDVSKNPELLQKMVSVLQVEDTFDCPICISTLVEPTITCCAHIFCKNCILKALLRKNPCCPLCRRHLSEADLFSASFGRPSDEDENNNNDVPSPGVIATCSSKVSTLINLLVISRKENPLAKSVVFSQFGNMLSLLKKPLKAAGFETLKLSGVMSSERRNDLKGSGVHLKPVSNAYLLEPWTDPATEEQVLSRVHGAGQKEVLKIVRLITRRSVEEKILELHEKKKLEMLGNDMDQREVRHEELRLLMAL</sequence>
<keyword evidence="2" id="KW-0479">Metal-binding</keyword>
<dbReference type="Proteomes" id="UP001177140">
    <property type="component" value="Unassembled WGS sequence"/>
</dbReference>
<dbReference type="Gene3D" id="3.40.50.300">
    <property type="entry name" value="P-loop containing nucleotide triphosphate hydrolases"/>
    <property type="match status" value="2"/>
</dbReference>
<dbReference type="InterPro" id="IPR001841">
    <property type="entry name" value="Znf_RING"/>
</dbReference>
<organism evidence="12 13">
    <name type="scientific">Papaver nudicaule</name>
    <name type="common">Iceland poppy</name>
    <dbReference type="NCBI Taxonomy" id="74823"/>
    <lineage>
        <taxon>Eukaryota</taxon>
        <taxon>Viridiplantae</taxon>
        <taxon>Streptophyta</taxon>
        <taxon>Embryophyta</taxon>
        <taxon>Tracheophyta</taxon>
        <taxon>Spermatophyta</taxon>
        <taxon>Magnoliopsida</taxon>
        <taxon>Ranunculales</taxon>
        <taxon>Papaveraceae</taxon>
        <taxon>Papaveroideae</taxon>
        <taxon>Papaver</taxon>
    </lineage>
</organism>
<evidence type="ECO:0000256" key="3">
    <source>
        <dbReference type="ARBA" id="ARBA00022741"/>
    </source>
</evidence>
<dbReference type="GO" id="GO:0008094">
    <property type="term" value="F:ATP-dependent activity, acting on DNA"/>
    <property type="evidence" value="ECO:0007669"/>
    <property type="project" value="TreeGrafter"/>
</dbReference>
<dbReference type="InterPro" id="IPR050628">
    <property type="entry name" value="SNF2_RAD54_helicase_TF"/>
</dbReference>
<feature type="region of interest" description="Disordered" evidence="10">
    <location>
        <begin position="1"/>
        <end position="28"/>
    </location>
</feature>
<keyword evidence="6" id="KW-0347">Helicase</keyword>
<feature type="compositionally biased region" description="Polar residues" evidence="10">
    <location>
        <begin position="1"/>
        <end position="20"/>
    </location>
</feature>
<evidence type="ECO:0000256" key="9">
    <source>
        <dbReference type="PROSITE-ProRule" id="PRU00175"/>
    </source>
</evidence>
<keyword evidence="3" id="KW-0547">Nucleotide-binding</keyword>
<dbReference type="GO" id="GO:0005634">
    <property type="term" value="C:nucleus"/>
    <property type="evidence" value="ECO:0007669"/>
    <property type="project" value="TreeGrafter"/>
</dbReference>
<dbReference type="InterPro" id="IPR017907">
    <property type="entry name" value="Znf_RING_CS"/>
</dbReference>
<evidence type="ECO:0000256" key="1">
    <source>
        <dbReference type="ARBA" id="ARBA00008438"/>
    </source>
</evidence>
<dbReference type="CDD" id="cd18793">
    <property type="entry name" value="SF2_C_SNF"/>
    <property type="match status" value="1"/>
</dbReference>
<dbReference type="GO" id="GO:0008270">
    <property type="term" value="F:zinc ion binding"/>
    <property type="evidence" value="ECO:0007669"/>
    <property type="project" value="UniProtKB-KW"/>
</dbReference>
<reference evidence="12" key="1">
    <citation type="submission" date="2022-03" db="EMBL/GenBank/DDBJ databases">
        <title>A functionally conserved STORR gene fusion in Papaver species that diverged 16.8 million years ago.</title>
        <authorList>
            <person name="Catania T."/>
        </authorList>
    </citation>
    <scope>NUCLEOTIDE SEQUENCE</scope>
    <source>
        <strain evidence="12">S-191538</strain>
    </source>
</reference>
<keyword evidence="8" id="KW-0067">ATP-binding</keyword>
<evidence type="ECO:0000256" key="8">
    <source>
        <dbReference type="ARBA" id="ARBA00022840"/>
    </source>
</evidence>
<comment type="caution">
    <text evidence="12">The sequence shown here is derived from an EMBL/GenBank/DDBJ whole genome shotgun (WGS) entry which is preliminary data.</text>
</comment>
<dbReference type="PROSITE" id="PS00518">
    <property type="entry name" value="ZF_RING_1"/>
    <property type="match status" value="1"/>
</dbReference>
<dbReference type="Gene3D" id="3.40.50.10810">
    <property type="entry name" value="Tandem AAA-ATPase domain"/>
    <property type="match status" value="1"/>
</dbReference>
<feature type="domain" description="RING-type" evidence="11">
    <location>
        <begin position="295"/>
        <end position="334"/>
    </location>
</feature>
<dbReference type="InterPro" id="IPR049730">
    <property type="entry name" value="SNF2/RAD54-like_C"/>
</dbReference>
<dbReference type="SMART" id="SM00184">
    <property type="entry name" value="RING"/>
    <property type="match status" value="1"/>
</dbReference>
<dbReference type="GO" id="GO:0006281">
    <property type="term" value="P:DNA repair"/>
    <property type="evidence" value="ECO:0007669"/>
    <property type="project" value="TreeGrafter"/>
</dbReference>
<dbReference type="PANTHER" id="PTHR45626">
    <property type="entry name" value="TRANSCRIPTION TERMINATION FACTOR 2-RELATED"/>
    <property type="match status" value="1"/>
</dbReference>
<dbReference type="SUPFAM" id="SSF57850">
    <property type="entry name" value="RING/U-box"/>
    <property type="match status" value="1"/>
</dbReference>